<feature type="signal peptide" evidence="1">
    <location>
        <begin position="1"/>
        <end position="30"/>
    </location>
</feature>
<dbReference type="Pfam" id="PF20341">
    <property type="entry name" value="DUF6636"/>
    <property type="match status" value="1"/>
</dbReference>
<feature type="chain" id="PRO_5015750876" evidence="1">
    <location>
        <begin position="31"/>
        <end position="143"/>
    </location>
</feature>
<dbReference type="OrthoDB" id="495539at2"/>
<name>A0A2U3NKF4_9MYCO</name>
<dbReference type="Proteomes" id="UP000241595">
    <property type="component" value="Unassembled WGS sequence"/>
</dbReference>
<dbReference type="EMBL" id="FTRV01000017">
    <property type="protein sequence ID" value="SPM31966.1"/>
    <property type="molecule type" value="Genomic_DNA"/>
</dbReference>
<dbReference type="STRING" id="1841859.GCA_900157385_05493"/>
<proteinExistence type="predicted"/>
<keyword evidence="1" id="KW-0732">Signal</keyword>
<dbReference type="InterPro" id="IPR046576">
    <property type="entry name" value="DUF6636"/>
</dbReference>
<evidence type="ECO:0000313" key="3">
    <source>
        <dbReference type="Proteomes" id="UP000241595"/>
    </source>
</evidence>
<evidence type="ECO:0000313" key="2">
    <source>
        <dbReference type="EMBL" id="SPM31966.1"/>
    </source>
</evidence>
<sequence length="143" mass="15137">MITRHRFTTLALVAPAAAAAFIASSATARADGQNFQSPTGNIYCVIGTTGVACDIRDFSYQPPPPPECGKHLAWGSRFSLTPGNPAAIECHGDTLQVPGEQTLNYGQTISAGTLTCESQFSGMKCTDSSGHYFRVSRDSFDLG</sequence>
<dbReference type="AlphaFoldDB" id="A0A2U3NKF4"/>
<accession>A0A2U3NKF4</accession>
<dbReference type="RefSeq" id="WP_083746672.1">
    <property type="nucleotide sequence ID" value="NZ_LT717701.1"/>
</dbReference>
<gene>
    <name evidence="2" type="ORF">MTAB308_5491</name>
</gene>
<evidence type="ECO:0000256" key="1">
    <source>
        <dbReference type="SAM" id="SignalP"/>
    </source>
</evidence>
<protein>
    <submittedName>
        <fullName evidence="2">Uncharacterized protein</fullName>
    </submittedName>
</protein>
<reference evidence="2 3" key="1">
    <citation type="submission" date="2017-01" db="EMBL/GenBank/DDBJ databases">
        <authorList>
            <consortium name="Urmite Genomes"/>
        </authorList>
    </citation>
    <scope>NUCLEOTIDE SEQUENCE [LARGE SCALE GENOMIC DNA]</scope>
    <source>
        <strain evidence="2 3">AB308</strain>
    </source>
</reference>
<keyword evidence="3" id="KW-1185">Reference proteome</keyword>
<organism evidence="2 3">
    <name type="scientific">Mycobacterium terramassiliense</name>
    <dbReference type="NCBI Taxonomy" id="1841859"/>
    <lineage>
        <taxon>Bacteria</taxon>
        <taxon>Bacillati</taxon>
        <taxon>Actinomycetota</taxon>
        <taxon>Actinomycetes</taxon>
        <taxon>Mycobacteriales</taxon>
        <taxon>Mycobacteriaceae</taxon>
        <taxon>Mycobacterium</taxon>
    </lineage>
</organism>